<name>A0A1M7CFK5_9BRAD</name>
<reference evidence="3 4" key="1">
    <citation type="submission" date="2016-10" db="EMBL/GenBank/DDBJ databases">
        <authorList>
            <person name="de Groot N.N."/>
        </authorList>
    </citation>
    <scope>NUCLEOTIDE SEQUENCE [LARGE SCALE GENOMIC DNA]</scope>
    <source>
        <strain evidence="3 4">GAS522</strain>
    </source>
</reference>
<dbReference type="Proteomes" id="UP000183208">
    <property type="component" value="Unassembled WGS sequence"/>
</dbReference>
<dbReference type="RefSeq" id="WP_091976446.1">
    <property type="nucleotide sequence ID" value="NZ_FNTI01000001.1"/>
</dbReference>
<proteinExistence type="predicted"/>
<sequence>MAGRRKAIRTLAAAAAVVSSFTLPAYPQGFTSPKKSANHGGPLVEKKPEVDEKAYKAALDRIPVPHRKYDPWGIARPAEPGKSTKKSD</sequence>
<evidence type="ECO:0000256" key="2">
    <source>
        <dbReference type="SAM" id="SignalP"/>
    </source>
</evidence>
<evidence type="ECO:0000313" key="4">
    <source>
        <dbReference type="Proteomes" id="UP000183208"/>
    </source>
</evidence>
<dbReference type="AlphaFoldDB" id="A0A1M7CFK5"/>
<protein>
    <submittedName>
        <fullName evidence="3">Uncharacterized protein</fullName>
    </submittedName>
</protein>
<accession>A0A1M7CFK5</accession>
<keyword evidence="2" id="KW-0732">Signal</keyword>
<evidence type="ECO:0000256" key="1">
    <source>
        <dbReference type="SAM" id="MobiDB-lite"/>
    </source>
</evidence>
<dbReference type="OrthoDB" id="8255536at2"/>
<organism evidence="3 4">
    <name type="scientific">Bradyrhizobium lablabi</name>
    <dbReference type="NCBI Taxonomy" id="722472"/>
    <lineage>
        <taxon>Bacteria</taxon>
        <taxon>Pseudomonadati</taxon>
        <taxon>Pseudomonadota</taxon>
        <taxon>Alphaproteobacteria</taxon>
        <taxon>Hyphomicrobiales</taxon>
        <taxon>Nitrobacteraceae</taxon>
        <taxon>Bradyrhizobium</taxon>
    </lineage>
</organism>
<gene>
    <name evidence="3" type="ORF">SAMN05444171_4836</name>
</gene>
<feature type="chain" id="PRO_5030031819" evidence="2">
    <location>
        <begin position="26"/>
        <end position="88"/>
    </location>
</feature>
<dbReference type="EMBL" id="FNTI01000001">
    <property type="protein sequence ID" value="SED69286.1"/>
    <property type="molecule type" value="Genomic_DNA"/>
</dbReference>
<feature type="region of interest" description="Disordered" evidence="1">
    <location>
        <begin position="69"/>
        <end position="88"/>
    </location>
</feature>
<evidence type="ECO:0000313" key="3">
    <source>
        <dbReference type="EMBL" id="SED69286.1"/>
    </source>
</evidence>
<feature type="signal peptide" evidence="2">
    <location>
        <begin position="1"/>
        <end position="25"/>
    </location>
</feature>